<gene>
    <name evidence="1" type="ORF">SCD92_05980</name>
</gene>
<organism evidence="1 2">
    <name type="scientific">Gilvimarinus gilvus</name>
    <dbReference type="NCBI Taxonomy" id="3058038"/>
    <lineage>
        <taxon>Bacteria</taxon>
        <taxon>Pseudomonadati</taxon>
        <taxon>Pseudomonadota</taxon>
        <taxon>Gammaproteobacteria</taxon>
        <taxon>Cellvibrionales</taxon>
        <taxon>Cellvibrionaceae</taxon>
        <taxon>Gilvimarinus</taxon>
    </lineage>
</organism>
<evidence type="ECO:0000313" key="2">
    <source>
        <dbReference type="Proteomes" id="UP001273505"/>
    </source>
</evidence>
<proteinExistence type="predicted"/>
<dbReference type="Proteomes" id="UP001273505">
    <property type="component" value="Unassembled WGS sequence"/>
</dbReference>
<dbReference type="RefSeq" id="WP_302723831.1">
    <property type="nucleotide sequence ID" value="NZ_JAULRU010000705.1"/>
</dbReference>
<evidence type="ECO:0000313" key="1">
    <source>
        <dbReference type="EMBL" id="MDX6848901.1"/>
    </source>
</evidence>
<protein>
    <recommendedName>
        <fullName evidence="3">DUF945 domain-containing protein</fullName>
    </recommendedName>
</protein>
<reference evidence="1 2" key="1">
    <citation type="submission" date="2023-11" db="EMBL/GenBank/DDBJ databases">
        <title>Gilvimarinus fulvus sp. nov., isolated from the surface of Kelp.</title>
        <authorList>
            <person name="Sun Y.Y."/>
            <person name="Gong Y."/>
            <person name="Du Z.J."/>
        </authorList>
    </citation>
    <scope>NUCLEOTIDE SEQUENCE [LARGE SCALE GENOMIC DNA]</scope>
    <source>
        <strain evidence="1 2">SDUM040013</strain>
    </source>
</reference>
<sequence length="432" mass="47766">MKKGLLGSILAIGVLLFGAKWYYETQVEKQLDETAKSLRQMGVELTYHDVVITFGGQLIIEGIRLDVIGLNQKLIIAKSTLDAGGLVSGVMLLTQPDTLPESLALKFEGLKVPVTEENTLAMHPFGAPGIGKLMVAGCPNRTGFSPVDYLDMGYGDPVFDADISYLVHGGGQLLTLAFSSAAKDLHESSVTMEFALGTSSMNTMAIAQAFMNMRLMNIELTYQDYGLFPRVAEFCQAQGDFQHATYLEQHLEQWSLAWNDIGLKPGAELVSLYREFVQNPNRMTVRLRPSQNVTAADLSSVNPRQLAYRLDTQLQVNKGRFTPVNLVALSEGELAAIEREKQAQMEAEKAALTSSTAPKSHRQEVELARWQEYQHEKIVLVQTDGSKIIGTIDSVDDKRIQFKVFSHGGFMIQPFKHTEVAALYLEEPATDD</sequence>
<keyword evidence="2" id="KW-1185">Reference proteome</keyword>
<accession>A0ABU4RXF1</accession>
<comment type="caution">
    <text evidence="1">The sequence shown here is derived from an EMBL/GenBank/DDBJ whole genome shotgun (WGS) entry which is preliminary data.</text>
</comment>
<evidence type="ECO:0008006" key="3">
    <source>
        <dbReference type="Google" id="ProtNLM"/>
    </source>
</evidence>
<dbReference type="EMBL" id="JAXAFO010000007">
    <property type="protein sequence ID" value="MDX6848901.1"/>
    <property type="molecule type" value="Genomic_DNA"/>
</dbReference>
<name>A0ABU4RXF1_9GAMM</name>